<dbReference type="RefSeq" id="WP_154530126.1">
    <property type="nucleotide sequence ID" value="NZ_VULX01000001.1"/>
</dbReference>
<evidence type="ECO:0000256" key="6">
    <source>
        <dbReference type="ARBA" id="ARBA00022692"/>
    </source>
</evidence>
<proteinExistence type="inferred from homology"/>
<dbReference type="GO" id="GO:0071555">
    <property type="term" value="P:cell wall organization"/>
    <property type="evidence" value="ECO:0007669"/>
    <property type="project" value="UniProtKB-KW"/>
</dbReference>
<evidence type="ECO:0000256" key="5">
    <source>
        <dbReference type="ARBA" id="ARBA00022475"/>
    </source>
</evidence>
<evidence type="ECO:0000313" key="19">
    <source>
        <dbReference type="Proteomes" id="UP000460287"/>
    </source>
</evidence>
<sequence length="285" mass="32144">MLDFILIFKAAVIAIVEALTEFLPISSTGHEILVGRIINFYDTKYSTMYMIVIQLAAIMAIVVLYWDTLWNYIKDFFVYLFTFGRHGKKGFKFWINLLVGSIPALIVGGLLHTIIKKKLFNINTVTIGFIVGGFLLVIIENIYLKRKKYVKTIKNIESVSYKQAFTVGVFQCLSMWPGMSRSASTIIGGWLANMDTPLAAEFSFFLAIPAMFGASFVGIKDADFLSMTSSETAALIIGCIICFICAYYVVAKFIDYLRKKTMKIFAYYRISMGVVLLVLVLKKII</sequence>
<evidence type="ECO:0000256" key="1">
    <source>
        <dbReference type="ARBA" id="ARBA00004651"/>
    </source>
</evidence>
<evidence type="ECO:0000256" key="8">
    <source>
        <dbReference type="ARBA" id="ARBA00022960"/>
    </source>
</evidence>
<evidence type="ECO:0000256" key="17">
    <source>
        <dbReference type="HAMAP-Rule" id="MF_01006"/>
    </source>
</evidence>
<dbReference type="HAMAP" id="MF_01006">
    <property type="entry name" value="Undec_diphosphatase"/>
    <property type="match status" value="1"/>
</dbReference>
<comment type="caution">
    <text evidence="18">The sequence shown here is derived from an EMBL/GenBank/DDBJ whole genome shotgun (WGS) entry which is preliminary data.</text>
</comment>
<evidence type="ECO:0000256" key="13">
    <source>
        <dbReference type="ARBA" id="ARBA00023316"/>
    </source>
</evidence>
<feature type="transmembrane region" description="Helical" evidence="17">
    <location>
        <begin position="198"/>
        <end position="219"/>
    </location>
</feature>
<dbReference type="AlphaFoldDB" id="A0A7X2MWB8"/>
<comment type="subcellular location">
    <subcellularLocation>
        <location evidence="1 17">Cell membrane</location>
        <topology evidence="1 17">Multi-pass membrane protein</topology>
    </subcellularLocation>
</comment>
<feature type="transmembrane region" description="Helical" evidence="17">
    <location>
        <begin position="231"/>
        <end position="250"/>
    </location>
</feature>
<comment type="miscellaneous">
    <text evidence="17">Bacitracin is thought to be involved in the inhibition of peptidoglycan synthesis by sequestering undecaprenyl diphosphate, thereby reducing the pool of lipid carrier available.</text>
</comment>
<feature type="transmembrane region" description="Helical" evidence="17">
    <location>
        <begin position="48"/>
        <end position="73"/>
    </location>
</feature>
<dbReference type="EC" id="3.6.1.27" evidence="3 17"/>
<dbReference type="PANTHER" id="PTHR30622">
    <property type="entry name" value="UNDECAPRENYL-DIPHOSPHATASE"/>
    <property type="match status" value="1"/>
</dbReference>
<keyword evidence="9 17" id="KW-0573">Peptidoglycan synthesis</keyword>
<dbReference type="GO" id="GO:0046677">
    <property type="term" value="P:response to antibiotic"/>
    <property type="evidence" value="ECO:0007669"/>
    <property type="project" value="UniProtKB-UniRule"/>
</dbReference>
<dbReference type="GO" id="GO:0050380">
    <property type="term" value="F:undecaprenyl-diphosphatase activity"/>
    <property type="evidence" value="ECO:0007669"/>
    <property type="project" value="UniProtKB-UniRule"/>
</dbReference>
<name>A0A7X2MWB8_9CLOT</name>
<dbReference type="GO" id="GO:0009252">
    <property type="term" value="P:peptidoglycan biosynthetic process"/>
    <property type="evidence" value="ECO:0007669"/>
    <property type="project" value="UniProtKB-KW"/>
</dbReference>
<dbReference type="NCBIfam" id="NF001390">
    <property type="entry name" value="PRK00281.1-4"/>
    <property type="match status" value="1"/>
</dbReference>
<evidence type="ECO:0000256" key="16">
    <source>
        <dbReference type="ARBA" id="ARBA00047594"/>
    </source>
</evidence>
<dbReference type="EMBL" id="VULX01000001">
    <property type="protein sequence ID" value="MSR90259.1"/>
    <property type="molecule type" value="Genomic_DNA"/>
</dbReference>
<dbReference type="Proteomes" id="UP000460287">
    <property type="component" value="Unassembled WGS sequence"/>
</dbReference>
<evidence type="ECO:0000256" key="12">
    <source>
        <dbReference type="ARBA" id="ARBA00023251"/>
    </source>
</evidence>
<dbReference type="Pfam" id="PF02673">
    <property type="entry name" value="BacA"/>
    <property type="match status" value="1"/>
</dbReference>
<keyword evidence="7 17" id="KW-0378">Hydrolase</keyword>
<evidence type="ECO:0000256" key="14">
    <source>
        <dbReference type="ARBA" id="ARBA00032707"/>
    </source>
</evidence>
<keyword evidence="13 17" id="KW-0961">Cell wall biogenesis/degradation</keyword>
<keyword evidence="6 17" id="KW-0812">Transmembrane</keyword>
<evidence type="ECO:0000256" key="4">
    <source>
        <dbReference type="ARBA" id="ARBA00021581"/>
    </source>
</evidence>
<evidence type="ECO:0000256" key="15">
    <source>
        <dbReference type="ARBA" id="ARBA00032932"/>
    </source>
</evidence>
<accession>A0A7X2MWB8</accession>
<evidence type="ECO:0000256" key="7">
    <source>
        <dbReference type="ARBA" id="ARBA00022801"/>
    </source>
</evidence>
<keyword evidence="5 17" id="KW-1003">Cell membrane</keyword>
<dbReference type="GO" id="GO:0005886">
    <property type="term" value="C:plasma membrane"/>
    <property type="evidence" value="ECO:0007669"/>
    <property type="project" value="UniProtKB-SubCell"/>
</dbReference>
<keyword evidence="10 17" id="KW-1133">Transmembrane helix</keyword>
<dbReference type="PANTHER" id="PTHR30622:SF3">
    <property type="entry name" value="UNDECAPRENYL-DIPHOSPHATASE"/>
    <property type="match status" value="1"/>
</dbReference>
<evidence type="ECO:0000256" key="9">
    <source>
        <dbReference type="ARBA" id="ARBA00022984"/>
    </source>
</evidence>
<evidence type="ECO:0000256" key="10">
    <source>
        <dbReference type="ARBA" id="ARBA00022989"/>
    </source>
</evidence>
<dbReference type="GO" id="GO:0008360">
    <property type="term" value="P:regulation of cell shape"/>
    <property type="evidence" value="ECO:0007669"/>
    <property type="project" value="UniProtKB-KW"/>
</dbReference>
<feature type="transmembrane region" description="Helical" evidence="17">
    <location>
        <begin position="93"/>
        <end position="114"/>
    </location>
</feature>
<keyword evidence="11 17" id="KW-0472">Membrane</keyword>
<evidence type="ECO:0000313" key="18">
    <source>
        <dbReference type="EMBL" id="MSR90259.1"/>
    </source>
</evidence>
<comment type="catalytic activity">
    <reaction evidence="16 17">
        <text>di-trans,octa-cis-undecaprenyl diphosphate + H2O = di-trans,octa-cis-undecaprenyl phosphate + phosphate + H(+)</text>
        <dbReference type="Rhea" id="RHEA:28094"/>
        <dbReference type="ChEBI" id="CHEBI:15377"/>
        <dbReference type="ChEBI" id="CHEBI:15378"/>
        <dbReference type="ChEBI" id="CHEBI:43474"/>
        <dbReference type="ChEBI" id="CHEBI:58405"/>
        <dbReference type="ChEBI" id="CHEBI:60392"/>
        <dbReference type="EC" id="3.6.1.27"/>
    </reaction>
</comment>
<feature type="transmembrane region" description="Helical" evidence="17">
    <location>
        <begin position="120"/>
        <end position="139"/>
    </location>
</feature>
<gene>
    <name evidence="17" type="primary">uppP</name>
    <name evidence="18" type="ORF">FYJ33_02200</name>
</gene>
<evidence type="ECO:0000256" key="2">
    <source>
        <dbReference type="ARBA" id="ARBA00010621"/>
    </source>
</evidence>
<keyword evidence="19" id="KW-1185">Reference proteome</keyword>
<feature type="transmembrane region" description="Helical" evidence="17">
    <location>
        <begin position="262"/>
        <end position="281"/>
    </location>
</feature>
<organism evidence="18 19">
    <name type="scientific">Inconstantimicrobium porci</name>
    <dbReference type="NCBI Taxonomy" id="2652291"/>
    <lineage>
        <taxon>Bacteria</taxon>
        <taxon>Bacillati</taxon>
        <taxon>Bacillota</taxon>
        <taxon>Clostridia</taxon>
        <taxon>Eubacteriales</taxon>
        <taxon>Clostridiaceae</taxon>
        <taxon>Inconstantimicrobium</taxon>
    </lineage>
</organism>
<evidence type="ECO:0000256" key="3">
    <source>
        <dbReference type="ARBA" id="ARBA00012374"/>
    </source>
</evidence>
<comment type="similarity">
    <text evidence="2 17">Belongs to the UppP family.</text>
</comment>
<evidence type="ECO:0000256" key="11">
    <source>
        <dbReference type="ARBA" id="ARBA00023136"/>
    </source>
</evidence>
<comment type="function">
    <text evidence="17">Catalyzes the dephosphorylation of undecaprenyl diphosphate (UPP). Confers resistance to bacitracin.</text>
</comment>
<dbReference type="NCBIfam" id="TIGR00753">
    <property type="entry name" value="undec_PP_bacA"/>
    <property type="match status" value="1"/>
</dbReference>
<keyword evidence="12 17" id="KW-0046">Antibiotic resistance</keyword>
<dbReference type="InterPro" id="IPR003824">
    <property type="entry name" value="UppP"/>
</dbReference>
<keyword evidence="8 17" id="KW-0133">Cell shape</keyword>
<protein>
    <recommendedName>
        <fullName evidence="4 17">Undecaprenyl-diphosphatase</fullName>
        <ecNumber evidence="3 17">3.6.1.27</ecNumber>
    </recommendedName>
    <alternativeName>
        <fullName evidence="15 17">Bacitracin resistance protein</fullName>
    </alternativeName>
    <alternativeName>
        <fullName evidence="14 17">Undecaprenyl pyrophosphate phosphatase</fullName>
    </alternativeName>
</protein>
<reference evidence="18 19" key="1">
    <citation type="submission" date="2019-08" db="EMBL/GenBank/DDBJ databases">
        <title>In-depth cultivation of the pig gut microbiome towards novel bacterial diversity and tailored functional studies.</title>
        <authorList>
            <person name="Wylensek D."/>
            <person name="Hitch T.C.A."/>
            <person name="Clavel T."/>
        </authorList>
    </citation>
    <scope>NUCLEOTIDE SEQUENCE [LARGE SCALE GENOMIC DNA]</scope>
    <source>
        <strain evidence="18 19">WCA-383-APC-5B</strain>
    </source>
</reference>